<dbReference type="InterPro" id="IPR011761">
    <property type="entry name" value="ATP-grasp"/>
</dbReference>
<keyword evidence="1" id="KW-0464">Manganese</keyword>
<keyword evidence="2" id="KW-0067">ATP-binding</keyword>
<evidence type="ECO:0000256" key="1">
    <source>
        <dbReference type="ARBA" id="ARBA00023211"/>
    </source>
</evidence>
<comment type="caution">
    <text evidence="4">The sequence shown here is derived from an EMBL/GenBank/DDBJ whole genome shotgun (WGS) entry which is preliminary data.</text>
</comment>
<dbReference type="SUPFAM" id="SSF56059">
    <property type="entry name" value="Glutathione synthetase ATP-binding domain-like"/>
    <property type="match status" value="1"/>
</dbReference>
<dbReference type="RefSeq" id="WP_189432887.1">
    <property type="nucleotide sequence ID" value="NZ_BNAO01000004.1"/>
</dbReference>
<evidence type="ECO:0000256" key="2">
    <source>
        <dbReference type="PROSITE-ProRule" id="PRU00409"/>
    </source>
</evidence>
<name>A0ABQ3L2V0_9ALTE</name>
<reference evidence="5" key="1">
    <citation type="journal article" date="2019" name="Int. J. Syst. Evol. Microbiol.">
        <title>The Global Catalogue of Microorganisms (GCM) 10K type strain sequencing project: providing services to taxonomists for standard genome sequencing and annotation.</title>
        <authorList>
            <consortium name="The Broad Institute Genomics Platform"/>
            <consortium name="The Broad Institute Genome Sequencing Center for Infectious Disease"/>
            <person name="Wu L."/>
            <person name="Ma J."/>
        </authorList>
    </citation>
    <scope>NUCLEOTIDE SEQUENCE [LARGE SCALE GENOMIC DNA]</scope>
    <source>
        <strain evidence="5">CGMCC 1.7003</strain>
    </source>
</reference>
<keyword evidence="5" id="KW-1185">Reference proteome</keyword>
<organism evidence="4 5">
    <name type="scientific">Alishewanella longhuensis</name>
    <dbReference type="NCBI Taxonomy" id="1091037"/>
    <lineage>
        <taxon>Bacteria</taxon>
        <taxon>Pseudomonadati</taxon>
        <taxon>Pseudomonadota</taxon>
        <taxon>Gammaproteobacteria</taxon>
        <taxon>Alteromonadales</taxon>
        <taxon>Alteromonadaceae</taxon>
        <taxon>Alishewanella</taxon>
    </lineage>
</organism>
<dbReference type="Gene3D" id="3.30.470.20">
    <property type="entry name" value="ATP-grasp fold, B domain"/>
    <property type="match status" value="2"/>
</dbReference>
<evidence type="ECO:0000313" key="5">
    <source>
        <dbReference type="Proteomes" id="UP000659697"/>
    </source>
</evidence>
<dbReference type="Proteomes" id="UP000659697">
    <property type="component" value="Unassembled WGS sequence"/>
</dbReference>
<keyword evidence="2" id="KW-0547">Nucleotide-binding</keyword>
<dbReference type="EMBL" id="BNAO01000004">
    <property type="protein sequence ID" value="GHG69949.1"/>
    <property type="molecule type" value="Genomic_DNA"/>
</dbReference>
<proteinExistence type="predicted"/>
<accession>A0ABQ3L2V0</accession>
<dbReference type="PROSITE" id="PS50975">
    <property type="entry name" value="ATP_GRASP"/>
    <property type="match status" value="1"/>
</dbReference>
<dbReference type="PANTHER" id="PTHR21621:SF0">
    <property type="entry name" value="BETA-CITRYLGLUTAMATE SYNTHASE B-RELATED"/>
    <property type="match status" value="1"/>
</dbReference>
<dbReference type="PANTHER" id="PTHR21621">
    <property type="entry name" value="RIBOSOMAL PROTEIN S6 MODIFICATION PROTEIN"/>
    <property type="match status" value="1"/>
</dbReference>
<gene>
    <name evidence="4" type="ORF">GCM10010919_20260</name>
</gene>
<protein>
    <recommendedName>
        <fullName evidence="3">ATP-grasp domain-containing protein</fullName>
    </recommendedName>
</protein>
<evidence type="ECO:0000313" key="4">
    <source>
        <dbReference type="EMBL" id="GHG69949.1"/>
    </source>
</evidence>
<feature type="domain" description="ATP-grasp" evidence="3">
    <location>
        <begin position="87"/>
        <end position="345"/>
    </location>
</feature>
<evidence type="ECO:0000259" key="3">
    <source>
        <dbReference type="PROSITE" id="PS50975"/>
    </source>
</evidence>
<sequence length="431" mass="47674">MDLRKNLSLQTYSQPIHVYINKNRLLNLNSFVIAEHFANAGYVPLWEGRRGFQILGASPLLAFRGAHICNPKGQPAHLVLRNKAFFKQLLEQEQIATAHGLVFSAETREQAQAFLSSAARLCVIKPVAGKQGKGVTTGISDITALNLAIEEALAVFTEQAELLIEEQFCDAEEARLLIVNGQCISAFKRLAPAICGDAITSINDLINESNKLKRKNPNECRLLIELTPSRLRALAKQNYTPQSILPKGEWLKLDDKASISTGGYTYECSDQIDESYKLIAERAAKLAAPTAVIGVDIMAKDFTQPANHDNYIVLEANSGPAITGHQYPSYGKAVDVVAAIVNFCFSTRQFLPLTDTKLKVKVNIFVPPKLDATPMWLQLIKLVISADCDVSEIVPPHQLTLSTSEKNLQRIQSDFYQFFSQKNAALVFSRE</sequence>